<dbReference type="OrthoDB" id="10374048at2759"/>
<sequence>MVFLNVKPMEDLEEKIRRKHQNDYLPQEVVDEYIRAAINHGLIVEEDLKQLPKQITFEGLKAKLDEFRHDNFFHGSFESVDDNVLYSVKENRYNTMDCNDTPHYINQIKNKTNNIMGKEQTMYHSFDNKCNLEKKEQRLKNVLNAYYEYEMMKMNRFRDEQRRKNRTNIIIGSSIAFGLFLTVLVLLLDFLEVNKPY</sequence>
<organism evidence="2 3">
    <name type="scientific">Trachipleistophora hominis</name>
    <name type="common">Microsporidian parasite</name>
    <dbReference type="NCBI Taxonomy" id="72359"/>
    <lineage>
        <taxon>Eukaryota</taxon>
        <taxon>Fungi</taxon>
        <taxon>Fungi incertae sedis</taxon>
        <taxon>Microsporidia</taxon>
        <taxon>Pleistophoridae</taxon>
        <taxon>Trachipleistophora</taxon>
    </lineage>
</organism>
<evidence type="ECO:0000256" key="1">
    <source>
        <dbReference type="SAM" id="Phobius"/>
    </source>
</evidence>
<keyword evidence="1" id="KW-1133">Transmembrane helix</keyword>
<protein>
    <submittedName>
        <fullName evidence="2">Uncharacterized protein</fullName>
    </submittedName>
</protein>
<dbReference type="HOGENOM" id="CLU_1435450_0_0_1"/>
<dbReference type="Proteomes" id="UP000011185">
    <property type="component" value="Unassembled WGS sequence"/>
</dbReference>
<dbReference type="VEuPathDB" id="MicrosporidiaDB:THOM_1778"/>
<gene>
    <name evidence="2" type="ORF">THOM_1778</name>
</gene>
<dbReference type="InParanoid" id="L7JW63"/>
<keyword evidence="3" id="KW-1185">Reference proteome</keyword>
<reference evidence="2 3" key="1">
    <citation type="journal article" date="2012" name="PLoS Pathog.">
        <title>The genome of the obligate intracellular parasite Trachipleistophora hominis: new insights into microsporidian genome dynamics and reductive evolution.</title>
        <authorList>
            <person name="Heinz E."/>
            <person name="Williams T.A."/>
            <person name="Nakjang S."/>
            <person name="Noel C.J."/>
            <person name="Swan D.C."/>
            <person name="Goldberg A.V."/>
            <person name="Harris S.R."/>
            <person name="Weinmaier T."/>
            <person name="Markert S."/>
            <person name="Becher D."/>
            <person name="Bernhardt J."/>
            <person name="Dagan T."/>
            <person name="Hacker C."/>
            <person name="Lucocq J.M."/>
            <person name="Schweder T."/>
            <person name="Rattei T."/>
            <person name="Hall N."/>
            <person name="Hirt R.P."/>
            <person name="Embley T.M."/>
        </authorList>
    </citation>
    <scope>NUCLEOTIDE SEQUENCE [LARGE SCALE GENOMIC DNA]</scope>
</reference>
<dbReference type="OMA" id="YYEYEMM"/>
<evidence type="ECO:0000313" key="3">
    <source>
        <dbReference type="Proteomes" id="UP000011185"/>
    </source>
</evidence>
<proteinExistence type="predicted"/>
<accession>L7JW63</accession>
<name>L7JW63_TRAHO</name>
<keyword evidence="1" id="KW-0472">Membrane</keyword>
<evidence type="ECO:0000313" key="2">
    <source>
        <dbReference type="EMBL" id="ELQ75281.1"/>
    </source>
</evidence>
<keyword evidence="1" id="KW-0812">Transmembrane</keyword>
<dbReference type="EMBL" id="JH993974">
    <property type="protein sequence ID" value="ELQ75281.1"/>
    <property type="molecule type" value="Genomic_DNA"/>
</dbReference>
<feature type="transmembrane region" description="Helical" evidence="1">
    <location>
        <begin position="168"/>
        <end position="188"/>
    </location>
</feature>
<dbReference type="AlphaFoldDB" id="L7JW63"/>